<dbReference type="EMBL" id="CAJOBH010244263">
    <property type="protein sequence ID" value="CAF5119664.1"/>
    <property type="molecule type" value="Genomic_DNA"/>
</dbReference>
<gene>
    <name evidence="2" type="ORF">BYL167_LOCUS66878</name>
    <name evidence="3" type="ORF">GIL414_LOCUS76349</name>
</gene>
<feature type="non-terminal residue" evidence="2">
    <location>
        <position position="1"/>
    </location>
</feature>
<feature type="transmembrane region" description="Helical" evidence="1">
    <location>
        <begin position="12"/>
        <end position="30"/>
    </location>
</feature>
<dbReference type="Proteomes" id="UP000681967">
    <property type="component" value="Unassembled WGS sequence"/>
</dbReference>
<protein>
    <submittedName>
        <fullName evidence="2">Uncharacterized protein</fullName>
    </submittedName>
</protein>
<keyword evidence="1" id="KW-0472">Membrane</keyword>
<dbReference type="AlphaFoldDB" id="A0A8S3FFE6"/>
<dbReference type="Proteomes" id="UP000681720">
    <property type="component" value="Unassembled WGS sequence"/>
</dbReference>
<reference evidence="2" key="1">
    <citation type="submission" date="2021-02" db="EMBL/GenBank/DDBJ databases">
        <authorList>
            <person name="Nowell W R."/>
        </authorList>
    </citation>
    <scope>NUCLEOTIDE SEQUENCE</scope>
</reference>
<dbReference type="EMBL" id="CAJOBJ010345134">
    <property type="protein sequence ID" value="CAF5200316.1"/>
    <property type="molecule type" value="Genomic_DNA"/>
</dbReference>
<evidence type="ECO:0000313" key="2">
    <source>
        <dbReference type="EMBL" id="CAF5119664.1"/>
    </source>
</evidence>
<comment type="caution">
    <text evidence="2">The sequence shown here is derived from an EMBL/GenBank/DDBJ whole genome shotgun (WGS) entry which is preliminary data.</text>
</comment>
<evidence type="ECO:0000313" key="4">
    <source>
        <dbReference type="Proteomes" id="UP000681967"/>
    </source>
</evidence>
<keyword evidence="1" id="KW-0812">Transmembrane</keyword>
<organism evidence="2 4">
    <name type="scientific">Rotaria magnacalcarata</name>
    <dbReference type="NCBI Taxonomy" id="392030"/>
    <lineage>
        <taxon>Eukaryota</taxon>
        <taxon>Metazoa</taxon>
        <taxon>Spiralia</taxon>
        <taxon>Gnathifera</taxon>
        <taxon>Rotifera</taxon>
        <taxon>Eurotatoria</taxon>
        <taxon>Bdelloidea</taxon>
        <taxon>Philodinida</taxon>
        <taxon>Philodinidae</taxon>
        <taxon>Rotaria</taxon>
    </lineage>
</organism>
<name>A0A8S3FFE6_9BILA</name>
<evidence type="ECO:0000256" key="1">
    <source>
        <dbReference type="SAM" id="Phobius"/>
    </source>
</evidence>
<accession>A0A8S3FFE6</accession>
<proteinExistence type="predicted"/>
<keyword evidence="1" id="KW-1133">Transmembrane helix</keyword>
<sequence>MIVCIRSIESSILAICTISLFLCIQISSIISTELVGENLNQDDENNQTGAIEPHILQSNDQVLSDLNSETKSSDIVSNDAAATISIETKSDITDEILRPITTYA</sequence>
<evidence type="ECO:0000313" key="3">
    <source>
        <dbReference type="EMBL" id="CAF5200316.1"/>
    </source>
</evidence>